<evidence type="ECO:0000313" key="3">
    <source>
        <dbReference type="EMBL" id="KAJ8947033.1"/>
    </source>
</evidence>
<dbReference type="EMBL" id="JAPWTK010000170">
    <property type="protein sequence ID" value="KAJ8947033.1"/>
    <property type="molecule type" value="Genomic_DNA"/>
</dbReference>
<comment type="caution">
    <text evidence="3">The sequence shown here is derived from an EMBL/GenBank/DDBJ whole genome shotgun (WGS) entry which is preliminary data.</text>
</comment>
<dbReference type="GO" id="GO:0006751">
    <property type="term" value="P:glutathione catabolic process"/>
    <property type="evidence" value="ECO:0007669"/>
    <property type="project" value="InterPro"/>
</dbReference>
<dbReference type="InterPro" id="IPR000101">
    <property type="entry name" value="GGT_peptidase"/>
</dbReference>
<organism evidence="3 4">
    <name type="scientific">Aromia moschata</name>
    <dbReference type="NCBI Taxonomy" id="1265417"/>
    <lineage>
        <taxon>Eukaryota</taxon>
        <taxon>Metazoa</taxon>
        <taxon>Ecdysozoa</taxon>
        <taxon>Arthropoda</taxon>
        <taxon>Hexapoda</taxon>
        <taxon>Insecta</taxon>
        <taxon>Pterygota</taxon>
        <taxon>Neoptera</taxon>
        <taxon>Endopterygota</taxon>
        <taxon>Coleoptera</taxon>
        <taxon>Polyphaga</taxon>
        <taxon>Cucujiformia</taxon>
        <taxon>Chrysomeloidea</taxon>
        <taxon>Cerambycidae</taxon>
        <taxon>Cerambycinae</taxon>
        <taxon>Callichromatini</taxon>
        <taxon>Aromia</taxon>
    </lineage>
</organism>
<feature type="transmembrane region" description="Helical" evidence="2">
    <location>
        <begin position="39"/>
        <end position="61"/>
    </location>
</feature>
<dbReference type="InterPro" id="IPR029055">
    <property type="entry name" value="Ntn_hydrolases_N"/>
</dbReference>
<keyword evidence="4" id="KW-1185">Reference proteome</keyword>
<keyword evidence="2" id="KW-0472">Membrane</keyword>
<dbReference type="GO" id="GO:0005886">
    <property type="term" value="C:plasma membrane"/>
    <property type="evidence" value="ECO:0007669"/>
    <property type="project" value="TreeGrafter"/>
</dbReference>
<evidence type="ECO:0000313" key="4">
    <source>
        <dbReference type="Proteomes" id="UP001162162"/>
    </source>
</evidence>
<keyword evidence="2" id="KW-0812">Transmembrane</keyword>
<reference evidence="3" key="1">
    <citation type="journal article" date="2023" name="Insect Mol. Biol.">
        <title>Genome sequencing provides insights into the evolution of gene families encoding plant cell wall-degrading enzymes in longhorned beetles.</title>
        <authorList>
            <person name="Shin N.R."/>
            <person name="Okamura Y."/>
            <person name="Kirsch R."/>
            <person name="Pauchet Y."/>
        </authorList>
    </citation>
    <scope>NUCLEOTIDE SEQUENCE</scope>
    <source>
        <strain evidence="3">AMC_N1</strain>
    </source>
</reference>
<dbReference type="AlphaFoldDB" id="A0AAV8Y6K2"/>
<accession>A0AAV8Y6K2</accession>
<dbReference type="Pfam" id="PF01019">
    <property type="entry name" value="G_glu_transpept"/>
    <property type="match status" value="2"/>
</dbReference>
<dbReference type="SUPFAM" id="SSF56235">
    <property type="entry name" value="N-terminal nucleophile aminohydrolases (Ntn hydrolases)"/>
    <property type="match status" value="1"/>
</dbReference>
<evidence type="ECO:0000256" key="2">
    <source>
        <dbReference type="SAM" id="Phobius"/>
    </source>
</evidence>
<dbReference type="InterPro" id="IPR043137">
    <property type="entry name" value="GGT_ssub_C"/>
</dbReference>
<protein>
    <submittedName>
        <fullName evidence="3">Uncharacterized protein</fullName>
    </submittedName>
</protein>
<proteinExistence type="predicted"/>
<gene>
    <name evidence="3" type="ORF">NQ318_019925</name>
</gene>
<keyword evidence="2" id="KW-1133">Transmembrane helix</keyword>
<sequence>MTTFEENATETREDIPLKKGKKSTSWCSCNEDCLSGSKFLNIAFGTLTFVITVALLVQIYYGDYQVVPHGSVATDSLECSKIGTSVLKKGGNAIDAAIASAFCLAVATPHVTGLDAEGQFLIYNHRMRQPPIVIDFSGQATVSDNLPRLVLGLVYTHREYGSLAWSDLVQPAAELARRGHLIPKMLVEAVTRAKAEDLYGRFEPGQILKHENLSVTLEKIANMPEKSYIEDINQPVLSQAIKSTFNNYDVYLPNTPDGSLVMTSLQEIEQFNFTIGDTIKPEYFYELARTIQTMYEQQNVSEVSHVGTLSNVAAIDMDDNYVSFVSGMYDFFGSGEMTIHGYVLDIKKKDKPCSRMPIIITDANIICGRRMVFGASDVSTASQLITSLLIAKKNASDSIEAPRFHIFGNGSLGIERSHLPSFDEDVLPYFQSLTPDVVSFLEPYPSSNIVEKIKDDLSSHSDSRGGGIASRF</sequence>
<dbReference type="PRINTS" id="PR01210">
    <property type="entry name" value="GGTRANSPTASE"/>
</dbReference>
<dbReference type="PANTHER" id="PTHR11686">
    <property type="entry name" value="GAMMA GLUTAMYL TRANSPEPTIDASE"/>
    <property type="match status" value="1"/>
</dbReference>
<name>A0AAV8Y6K2_9CUCU</name>
<dbReference type="Proteomes" id="UP001162162">
    <property type="component" value="Unassembled WGS sequence"/>
</dbReference>
<feature type="region of interest" description="Disordered" evidence="1">
    <location>
        <begin position="1"/>
        <end position="22"/>
    </location>
</feature>
<evidence type="ECO:0000256" key="1">
    <source>
        <dbReference type="SAM" id="MobiDB-lite"/>
    </source>
</evidence>
<dbReference type="GO" id="GO:0036374">
    <property type="term" value="F:glutathione hydrolase activity"/>
    <property type="evidence" value="ECO:0007669"/>
    <property type="project" value="InterPro"/>
</dbReference>
<dbReference type="PANTHER" id="PTHR11686:SF9">
    <property type="entry name" value="RE13973P"/>
    <property type="match status" value="1"/>
</dbReference>
<dbReference type="Gene3D" id="3.60.20.40">
    <property type="match status" value="1"/>
</dbReference>